<dbReference type="SMART" id="SM00421">
    <property type="entry name" value="HTH_LUXR"/>
    <property type="match status" value="1"/>
</dbReference>
<dbReference type="PRINTS" id="PR00038">
    <property type="entry name" value="HTHLUXR"/>
</dbReference>
<keyword evidence="6" id="KW-1185">Reference proteome</keyword>
<evidence type="ECO:0000259" key="4">
    <source>
        <dbReference type="PROSITE" id="PS50043"/>
    </source>
</evidence>
<evidence type="ECO:0000313" key="5">
    <source>
        <dbReference type="EMBL" id="MBB3121574.1"/>
    </source>
</evidence>
<evidence type="ECO:0000313" key="6">
    <source>
        <dbReference type="Proteomes" id="UP000541535"/>
    </source>
</evidence>
<protein>
    <submittedName>
        <fullName evidence="5">DNA-binding CsgD family transcriptional regulator</fullName>
    </submittedName>
</protein>
<dbReference type="InterPro" id="IPR036388">
    <property type="entry name" value="WH-like_DNA-bd_sf"/>
</dbReference>
<dbReference type="PANTHER" id="PTHR44688">
    <property type="entry name" value="DNA-BINDING TRANSCRIPTIONAL ACTIVATOR DEVR_DOSR"/>
    <property type="match status" value="1"/>
</dbReference>
<name>A0A7W5BED5_9BURK</name>
<dbReference type="SUPFAM" id="SSF46894">
    <property type="entry name" value="C-terminal effector domain of the bipartite response regulators"/>
    <property type="match status" value="1"/>
</dbReference>
<gene>
    <name evidence="5" type="ORF">FHS03_004652</name>
</gene>
<evidence type="ECO:0000256" key="2">
    <source>
        <dbReference type="ARBA" id="ARBA00023125"/>
    </source>
</evidence>
<accession>A0A7W5BED5</accession>
<dbReference type="PANTHER" id="PTHR44688:SF16">
    <property type="entry name" value="DNA-BINDING TRANSCRIPTIONAL ACTIVATOR DEVR_DOSR"/>
    <property type="match status" value="1"/>
</dbReference>
<dbReference type="RefSeq" id="WP_183443271.1">
    <property type="nucleotide sequence ID" value="NZ_JACHXD010000017.1"/>
</dbReference>
<dbReference type="CDD" id="cd06170">
    <property type="entry name" value="LuxR_C_like"/>
    <property type="match status" value="1"/>
</dbReference>
<dbReference type="InterPro" id="IPR016032">
    <property type="entry name" value="Sig_transdc_resp-reg_C-effctor"/>
</dbReference>
<keyword evidence="1" id="KW-0805">Transcription regulation</keyword>
<proteinExistence type="predicted"/>
<dbReference type="PROSITE" id="PS50043">
    <property type="entry name" value="HTH_LUXR_2"/>
    <property type="match status" value="1"/>
</dbReference>
<organism evidence="5 6">
    <name type="scientific">Pseudoduganella violacea</name>
    <dbReference type="NCBI Taxonomy" id="1715466"/>
    <lineage>
        <taxon>Bacteria</taxon>
        <taxon>Pseudomonadati</taxon>
        <taxon>Pseudomonadota</taxon>
        <taxon>Betaproteobacteria</taxon>
        <taxon>Burkholderiales</taxon>
        <taxon>Oxalobacteraceae</taxon>
        <taxon>Telluria group</taxon>
        <taxon>Pseudoduganella</taxon>
    </lineage>
</organism>
<evidence type="ECO:0000256" key="1">
    <source>
        <dbReference type="ARBA" id="ARBA00023015"/>
    </source>
</evidence>
<dbReference type="Pfam" id="PF00196">
    <property type="entry name" value="GerE"/>
    <property type="match status" value="1"/>
</dbReference>
<feature type="domain" description="HTH luxR-type" evidence="4">
    <location>
        <begin position="1"/>
        <end position="61"/>
    </location>
</feature>
<dbReference type="GO" id="GO:0003677">
    <property type="term" value="F:DNA binding"/>
    <property type="evidence" value="ECO:0007669"/>
    <property type="project" value="UniProtKB-KW"/>
</dbReference>
<dbReference type="AlphaFoldDB" id="A0A7W5BED5"/>
<dbReference type="GO" id="GO:0006355">
    <property type="term" value="P:regulation of DNA-templated transcription"/>
    <property type="evidence" value="ECO:0007669"/>
    <property type="project" value="InterPro"/>
</dbReference>
<sequence length="91" mass="10481">MHLTSHEQTILGLIARGRSDRAIAEELDISLSTARKHRENLLAKFEVSKSSQLVVRYFADYGVPLKKMQQRLAPRQFRCASWRWSSCCCKA</sequence>
<dbReference type="Gene3D" id="1.10.10.10">
    <property type="entry name" value="Winged helix-like DNA-binding domain superfamily/Winged helix DNA-binding domain"/>
    <property type="match status" value="1"/>
</dbReference>
<dbReference type="EMBL" id="JACHXD010000017">
    <property type="protein sequence ID" value="MBB3121574.1"/>
    <property type="molecule type" value="Genomic_DNA"/>
</dbReference>
<evidence type="ECO:0000256" key="3">
    <source>
        <dbReference type="ARBA" id="ARBA00023163"/>
    </source>
</evidence>
<keyword evidence="2 5" id="KW-0238">DNA-binding</keyword>
<comment type="caution">
    <text evidence="5">The sequence shown here is derived from an EMBL/GenBank/DDBJ whole genome shotgun (WGS) entry which is preliminary data.</text>
</comment>
<keyword evidence="3" id="KW-0804">Transcription</keyword>
<dbReference type="Proteomes" id="UP000541535">
    <property type="component" value="Unassembled WGS sequence"/>
</dbReference>
<reference evidence="5 6" key="1">
    <citation type="submission" date="2020-08" db="EMBL/GenBank/DDBJ databases">
        <title>Genomic Encyclopedia of Type Strains, Phase III (KMG-III): the genomes of soil and plant-associated and newly described type strains.</title>
        <authorList>
            <person name="Whitman W."/>
        </authorList>
    </citation>
    <scope>NUCLEOTIDE SEQUENCE [LARGE SCALE GENOMIC DNA]</scope>
    <source>
        <strain evidence="5 6">CECT 8897</strain>
    </source>
</reference>
<dbReference type="InterPro" id="IPR000792">
    <property type="entry name" value="Tscrpt_reg_LuxR_C"/>
</dbReference>